<evidence type="ECO:0000256" key="9">
    <source>
        <dbReference type="ARBA" id="ARBA00022848"/>
    </source>
</evidence>
<evidence type="ECO:0000256" key="7">
    <source>
        <dbReference type="ARBA" id="ARBA00022723"/>
    </source>
</evidence>
<dbReference type="GO" id="GO:0016705">
    <property type="term" value="F:oxidoreductase activity, acting on paired donors, with incorporation or reduction of molecular oxygen"/>
    <property type="evidence" value="ECO:0007669"/>
    <property type="project" value="InterPro"/>
</dbReference>
<keyword evidence="7 14" id="KW-0479">Metal-binding</keyword>
<keyword evidence="6 14" id="KW-0349">Heme</keyword>
<evidence type="ECO:0000313" key="16">
    <source>
        <dbReference type="EnsemblMetazoa" id="RPRC010477-PA"/>
    </source>
</evidence>
<dbReference type="OMA" id="LETCTIR"/>
<dbReference type="GO" id="GO:0020037">
    <property type="term" value="F:heme binding"/>
    <property type="evidence" value="ECO:0007669"/>
    <property type="project" value="InterPro"/>
</dbReference>
<dbReference type="VEuPathDB" id="VectorBase:RPRC010477"/>
<dbReference type="InParanoid" id="T1I2F7"/>
<keyword evidence="10 15" id="KW-0560">Oxidoreductase</keyword>
<evidence type="ECO:0000256" key="4">
    <source>
        <dbReference type="ARBA" id="ARBA00004406"/>
    </source>
</evidence>
<dbReference type="AlphaFoldDB" id="T1I2F7"/>
<dbReference type="PRINTS" id="PR00465">
    <property type="entry name" value="EP450IV"/>
</dbReference>
<dbReference type="Pfam" id="PF00067">
    <property type="entry name" value="p450"/>
    <property type="match status" value="1"/>
</dbReference>
<dbReference type="EMBL" id="ACPB03025152">
    <property type="status" value="NOT_ANNOTATED_CDS"/>
    <property type="molecule type" value="Genomic_DNA"/>
</dbReference>
<evidence type="ECO:0000256" key="13">
    <source>
        <dbReference type="ARBA" id="ARBA00023136"/>
    </source>
</evidence>
<reference evidence="16" key="1">
    <citation type="submission" date="2015-05" db="UniProtKB">
        <authorList>
            <consortium name="EnsemblMetazoa"/>
        </authorList>
    </citation>
    <scope>IDENTIFICATION</scope>
</reference>
<sequence>MYPEHQEAVYQEQLDILGEDPNVAPTWEQLSKMSYLTRVIKEVMRLFSPPGIFRRLTDDLDLGEGYKLPKGSTAFILFYYLHRDPTLWAHPFKFHPDHFLPEECTKRPKNAYYPFSWGPRSCPGSTYAMAGNRTLISTIIRKYKFDTDLTFDSLEYKYSILLEVNQGYMVRIKPRY</sequence>
<dbReference type="InterPro" id="IPR036396">
    <property type="entry name" value="Cyt_P450_sf"/>
</dbReference>
<protein>
    <submittedName>
        <fullName evidence="16">Uncharacterized protein</fullName>
    </submittedName>
</protein>
<dbReference type="GO" id="GO:0004497">
    <property type="term" value="F:monooxygenase activity"/>
    <property type="evidence" value="ECO:0007669"/>
    <property type="project" value="UniProtKB-KW"/>
</dbReference>
<evidence type="ECO:0000256" key="10">
    <source>
        <dbReference type="ARBA" id="ARBA00023002"/>
    </source>
</evidence>
<dbReference type="InterPro" id="IPR002403">
    <property type="entry name" value="Cyt_P450_E_grp-IV"/>
</dbReference>
<dbReference type="GO" id="GO:0005789">
    <property type="term" value="C:endoplasmic reticulum membrane"/>
    <property type="evidence" value="ECO:0007669"/>
    <property type="project" value="UniProtKB-SubCell"/>
</dbReference>
<dbReference type="HOGENOM" id="CLU_001570_5_7_1"/>
<evidence type="ECO:0000256" key="3">
    <source>
        <dbReference type="ARBA" id="ARBA00004174"/>
    </source>
</evidence>
<keyword evidence="9" id="KW-0492">Microsome</keyword>
<dbReference type="EnsemblMetazoa" id="RPRC010477-RA">
    <property type="protein sequence ID" value="RPRC010477-PA"/>
    <property type="gene ID" value="RPRC010477"/>
</dbReference>
<evidence type="ECO:0000256" key="12">
    <source>
        <dbReference type="ARBA" id="ARBA00023033"/>
    </source>
</evidence>
<dbReference type="InterPro" id="IPR050196">
    <property type="entry name" value="Cytochrome_P450_Monoox"/>
</dbReference>
<evidence type="ECO:0000256" key="8">
    <source>
        <dbReference type="ARBA" id="ARBA00022824"/>
    </source>
</evidence>
<dbReference type="eggNOG" id="KOG0157">
    <property type="taxonomic scope" value="Eukaryota"/>
</dbReference>
<dbReference type="Proteomes" id="UP000015103">
    <property type="component" value="Unassembled WGS sequence"/>
</dbReference>
<dbReference type="PROSITE" id="PS00086">
    <property type="entry name" value="CYTOCHROME_P450"/>
    <property type="match status" value="1"/>
</dbReference>
<dbReference type="SUPFAM" id="SSF48264">
    <property type="entry name" value="Cytochrome P450"/>
    <property type="match status" value="1"/>
</dbReference>
<evidence type="ECO:0000256" key="2">
    <source>
        <dbReference type="ARBA" id="ARBA00003690"/>
    </source>
</evidence>
<evidence type="ECO:0000313" key="17">
    <source>
        <dbReference type="Proteomes" id="UP000015103"/>
    </source>
</evidence>
<dbReference type="STRING" id="13249.T1I2F7"/>
<dbReference type="GO" id="GO:0005506">
    <property type="term" value="F:iron ion binding"/>
    <property type="evidence" value="ECO:0007669"/>
    <property type="project" value="InterPro"/>
</dbReference>
<keyword evidence="12 15" id="KW-0503">Monooxygenase</keyword>
<dbReference type="Gene3D" id="1.10.630.10">
    <property type="entry name" value="Cytochrome P450"/>
    <property type="match status" value="1"/>
</dbReference>
<keyword evidence="11 14" id="KW-0408">Iron</keyword>
<keyword evidence="8" id="KW-0256">Endoplasmic reticulum</keyword>
<evidence type="ECO:0000256" key="14">
    <source>
        <dbReference type="PIRSR" id="PIRSR602403-1"/>
    </source>
</evidence>
<evidence type="ECO:0000256" key="5">
    <source>
        <dbReference type="ARBA" id="ARBA00010617"/>
    </source>
</evidence>
<evidence type="ECO:0000256" key="1">
    <source>
        <dbReference type="ARBA" id="ARBA00001971"/>
    </source>
</evidence>
<accession>T1I2F7</accession>
<comment type="similarity">
    <text evidence="5 15">Belongs to the cytochrome P450 family.</text>
</comment>
<dbReference type="PRINTS" id="PR00385">
    <property type="entry name" value="P450"/>
</dbReference>
<proteinExistence type="inferred from homology"/>
<keyword evidence="13" id="KW-0472">Membrane</keyword>
<comment type="subcellular location">
    <subcellularLocation>
        <location evidence="4">Endoplasmic reticulum membrane</location>
        <topology evidence="4">Peripheral membrane protein</topology>
    </subcellularLocation>
    <subcellularLocation>
        <location evidence="3">Microsome membrane</location>
        <topology evidence="3">Peripheral membrane protein</topology>
    </subcellularLocation>
</comment>
<dbReference type="PANTHER" id="PTHR24291">
    <property type="entry name" value="CYTOCHROME P450 FAMILY 4"/>
    <property type="match status" value="1"/>
</dbReference>
<comment type="function">
    <text evidence="2">May be involved in the metabolism of insect hormones and in the breakdown of synthetic insecticides.</text>
</comment>
<name>T1I2F7_RHOPR</name>
<evidence type="ECO:0000256" key="11">
    <source>
        <dbReference type="ARBA" id="ARBA00023004"/>
    </source>
</evidence>
<evidence type="ECO:0000256" key="6">
    <source>
        <dbReference type="ARBA" id="ARBA00022617"/>
    </source>
</evidence>
<evidence type="ECO:0000256" key="15">
    <source>
        <dbReference type="RuleBase" id="RU000461"/>
    </source>
</evidence>
<dbReference type="InterPro" id="IPR017972">
    <property type="entry name" value="Cyt_P450_CS"/>
</dbReference>
<keyword evidence="17" id="KW-1185">Reference proteome</keyword>
<organism evidence="16 17">
    <name type="scientific">Rhodnius prolixus</name>
    <name type="common">Triatomid bug</name>
    <dbReference type="NCBI Taxonomy" id="13249"/>
    <lineage>
        <taxon>Eukaryota</taxon>
        <taxon>Metazoa</taxon>
        <taxon>Ecdysozoa</taxon>
        <taxon>Arthropoda</taxon>
        <taxon>Hexapoda</taxon>
        <taxon>Insecta</taxon>
        <taxon>Pterygota</taxon>
        <taxon>Neoptera</taxon>
        <taxon>Paraneoptera</taxon>
        <taxon>Hemiptera</taxon>
        <taxon>Heteroptera</taxon>
        <taxon>Panheteroptera</taxon>
        <taxon>Cimicomorpha</taxon>
        <taxon>Reduviidae</taxon>
        <taxon>Triatominae</taxon>
        <taxon>Rhodnius</taxon>
    </lineage>
</organism>
<dbReference type="PANTHER" id="PTHR24291:SF189">
    <property type="entry name" value="CYTOCHROME P450 4C3-RELATED"/>
    <property type="match status" value="1"/>
</dbReference>
<dbReference type="InterPro" id="IPR001128">
    <property type="entry name" value="Cyt_P450"/>
</dbReference>
<feature type="binding site" description="axial binding residue" evidence="14">
    <location>
        <position position="122"/>
    </location>
    <ligand>
        <name>heme</name>
        <dbReference type="ChEBI" id="CHEBI:30413"/>
    </ligand>
    <ligandPart>
        <name>Fe</name>
        <dbReference type="ChEBI" id="CHEBI:18248"/>
    </ligandPart>
</feature>
<comment type="cofactor">
    <cofactor evidence="1 14">
        <name>heme</name>
        <dbReference type="ChEBI" id="CHEBI:30413"/>
    </cofactor>
</comment>